<gene>
    <name evidence="4" type="ORF">FHS31_002485</name>
</gene>
<accession>A0ABX0TYZ4</accession>
<reference evidence="4 5" key="1">
    <citation type="submission" date="2020-03" db="EMBL/GenBank/DDBJ databases">
        <title>Genomic Encyclopedia of Type Strains, Phase III (KMG-III): the genomes of soil and plant-associated and newly described type strains.</title>
        <authorList>
            <person name="Whitman W."/>
        </authorList>
    </citation>
    <scope>NUCLEOTIDE SEQUENCE [LARGE SCALE GENOMIC DNA]</scope>
    <source>
        <strain evidence="4 5">CECT 8804</strain>
    </source>
</reference>
<protein>
    <submittedName>
        <fullName evidence="4">HPt (Histidine-containing phosphotransfer) domain-containing protein</fullName>
    </submittedName>
</protein>
<evidence type="ECO:0000259" key="3">
    <source>
        <dbReference type="PROSITE" id="PS50894"/>
    </source>
</evidence>
<keyword evidence="5" id="KW-1185">Reference proteome</keyword>
<dbReference type="Pfam" id="PF01627">
    <property type="entry name" value="Hpt"/>
    <property type="match status" value="1"/>
</dbReference>
<dbReference type="InterPro" id="IPR008207">
    <property type="entry name" value="Sig_transdc_His_kin_Hpt_dom"/>
</dbReference>
<evidence type="ECO:0000313" key="4">
    <source>
        <dbReference type="EMBL" id="NIJ08861.1"/>
    </source>
</evidence>
<dbReference type="SUPFAM" id="SSF47226">
    <property type="entry name" value="Histidine-containing phosphotransfer domain, HPT domain"/>
    <property type="match status" value="1"/>
</dbReference>
<name>A0ABX0TYZ4_9SPHN</name>
<dbReference type="Gene3D" id="1.20.120.160">
    <property type="entry name" value="HPT domain"/>
    <property type="match status" value="1"/>
</dbReference>
<comment type="caution">
    <text evidence="4">The sequence shown here is derived from an EMBL/GenBank/DDBJ whole genome shotgun (WGS) entry which is preliminary data.</text>
</comment>
<keyword evidence="2" id="KW-0597">Phosphoprotein</keyword>
<feature type="modified residue" description="Phosphohistidine" evidence="2">
    <location>
        <position position="60"/>
    </location>
</feature>
<dbReference type="RefSeq" id="WP_208408697.1">
    <property type="nucleotide sequence ID" value="NZ_JAAOZC010000006.1"/>
</dbReference>
<dbReference type="Proteomes" id="UP000727456">
    <property type="component" value="Unassembled WGS sequence"/>
</dbReference>
<evidence type="ECO:0000313" key="5">
    <source>
        <dbReference type="Proteomes" id="UP000727456"/>
    </source>
</evidence>
<feature type="domain" description="HPt" evidence="3">
    <location>
        <begin position="21"/>
        <end position="116"/>
    </location>
</feature>
<keyword evidence="1" id="KW-0902">Two-component regulatory system</keyword>
<sequence>MDLDGDMIVDREAFNALRRQIGADFGRIIGYFREDGIKSIRLIEDAMRNLNAAALVRPAHTLKGESLQFGAEPLGTTAERIERAARDAVEMHDFPHDIADEVAKLRPLFQETLAFFDKEVPPAVVAAASVRRAGGFGRKIG</sequence>
<dbReference type="PROSITE" id="PS50894">
    <property type="entry name" value="HPT"/>
    <property type="match status" value="1"/>
</dbReference>
<proteinExistence type="predicted"/>
<dbReference type="EMBL" id="JAAOZC010000006">
    <property type="protein sequence ID" value="NIJ08861.1"/>
    <property type="molecule type" value="Genomic_DNA"/>
</dbReference>
<evidence type="ECO:0000256" key="2">
    <source>
        <dbReference type="PROSITE-ProRule" id="PRU00110"/>
    </source>
</evidence>
<evidence type="ECO:0000256" key="1">
    <source>
        <dbReference type="ARBA" id="ARBA00023012"/>
    </source>
</evidence>
<dbReference type="InterPro" id="IPR036641">
    <property type="entry name" value="HPT_dom_sf"/>
</dbReference>
<organism evidence="4 5">
    <name type="scientific">Sphingomonas vulcanisoli</name>
    <dbReference type="NCBI Taxonomy" id="1658060"/>
    <lineage>
        <taxon>Bacteria</taxon>
        <taxon>Pseudomonadati</taxon>
        <taxon>Pseudomonadota</taxon>
        <taxon>Alphaproteobacteria</taxon>
        <taxon>Sphingomonadales</taxon>
        <taxon>Sphingomonadaceae</taxon>
        <taxon>Sphingomonas</taxon>
    </lineage>
</organism>